<dbReference type="SUPFAM" id="SSF48498">
    <property type="entry name" value="Tetracyclin repressor-like, C-terminal domain"/>
    <property type="match status" value="1"/>
</dbReference>
<evidence type="ECO:0000256" key="3">
    <source>
        <dbReference type="ARBA" id="ARBA00023163"/>
    </source>
</evidence>
<proteinExistence type="predicted"/>
<evidence type="ECO:0000313" key="6">
    <source>
        <dbReference type="EMBL" id="GGY73976.1"/>
    </source>
</evidence>
<keyword evidence="3" id="KW-0804">Transcription</keyword>
<accession>A0ABQ3B1F3</accession>
<dbReference type="Pfam" id="PF00440">
    <property type="entry name" value="TetR_N"/>
    <property type="match status" value="1"/>
</dbReference>
<dbReference type="InterPro" id="IPR036271">
    <property type="entry name" value="Tet_transcr_reg_TetR-rel_C_sf"/>
</dbReference>
<feature type="DNA-binding region" description="H-T-H motif" evidence="4">
    <location>
        <begin position="25"/>
        <end position="44"/>
    </location>
</feature>
<keyword evidence="7" id="KW-1185">Reference proteome</keyword>
<evidence type="ECO:0000259" key="5">
    <source>
        <dbReference type="PROSITE" id="PS50977"/>
    </source>
</evidence>
<dbReference type="PROSITE" id="PS50977">
    <property type="entry name" value="HTH_TETR_2"/>
    <property type="match status" value="1"/>
</dbReference>
<keyword evidence="1" id="KW-0805">Transcription regulation</keyword>
<evidence type="ECO:0000256" key="1">
    <source>
        <dbReference type="ARBA" id="ARBA00023015"/>
    </source>
</evidence>
<gene>
    <name evidence="6" type="ORF">GCM10011613_19120</name>
</gene>
<dbReference type="RefSeq" id="WP_229837762.1">
    <property type="nucleotide sequence ID" value="NZ_BMYZ01000001.1"/>
</dbReference>
<evidence type="ECO:0000256" key="4">
    <source>
        <dbReference type="PROSITE-ProRule" id="PRU00335"/>
    </source>
</evidence>
<evidence type="ECO:0000313" key="7">
    <source>
        <dbReference type="Proteomes" id="UP000619761"/>
    </source>
</evidence>
<keyword evidence="2 4" id="KW-0238">DNA-binding</keyword>
<dbReference type="EMBL" id="BMYZ01000001">
    <property type="protein sequence ID" value="GGY73976.1"/>
    <property type="molecule type" value="Genomic_DNA"/>
</dbReference>
<dbReference type="Proteomes" id="UP000619761">
    <property type="component" value="Unassembled WGS sequence"/>
</dbReference>
<name>A0ABQ3B1F3_9GAMM</name>
<dbReference type="PANTHER" id="PTHR47506:SF1">
    <property type="entry name" value="HTH-TYPE TRANSCRIPTIONAL REGULATOR YJDC"/>
    <property type="match status" value="1"/>
</dbReference>
<evidence type="ECO:0000256" key="2">
    <source>
        <dbReference type="ARBA" id="ARBA00023125"/>
    </source>
</evidence>
<dbReference type="InterPro" id="IPR001647">
    <property type="entry name" value="HTH_TetR"/>
</dbReference>
<dbReference type="SUPFAM" id="SSF46689">
    <property type="entry name" value="Homeodomain-like"/>
    <property type="match status" value="1"/>
</dbReference>
<comment type="caution">
    <text evidence="6">The sequence shown here is derived from an EMBL/GenBank/DDBJ whole genome shotgun (WGS) entry which is preliminary data.</text>
</comment>
<dbReference type="InterPro" id="IPR009057">
    <property type="entry name" value="Homeodomain-like_sf"/>
</dbReference>
<dbReference type="PRINTS" id="PR00455">
    <property type="entry name" value="HTHTETR"/>
</dbReference>
<dbReference type="Gene3D" id="1.10.357.10">
    <property type="entry name" value="Tetracycline Repressor, domain 2"/>
    <property type="match status" value="1"/>
</dbReference>
<reference evidence="7" key="1">
    <citation type="journal article" date="2019" name="Int. J. Syst. Evol. Microbiol.">
        <title>The Global Catalogue of Microorganisms (GCM) 10K type strain sequencing project: providing services to taxonomists for standard genome sequencing and annotation.</title>
        <authorList>
            <consortium name="The Broad Institute Genomics Platform"/>
            <consortium name="The Broad Institute Genome Sequencing Center for Infectious Disease"/>
            <person name="Wu L."/>
            <person name="Ma J."/>
        </authorList>
    </citation>
    <scope>NUCLEOTIDE SEQUENCE [LARGE SCALE GENOMIC DNA]</scope>
    <source>
        <strain evidence="7">KCTC 32239</strain>
    </source>
</reference>
<protein>
    <submittedName>
        <fullName evidence="6">TetR family transcriptional regulator</fullName>
    </submittedName>
</protein>
<sequence length="215" mass="24559">MSDTRSLLLQTALDLIWQSNYASVGVNEICKQAGVTKGSFYHHFESKAELFCEATNYHWEHIRHDLDALLSPVNSPLEQLENWIQFIFINKIGEDEMNIPGCAFFSAGMQSGCCENKMIQSLQLMSERGAKYNTALIRTLQNGNFLEDNVNPEQAARLMQQYVQGAIMHARVQQNIVNLKRDLPEGIYRIIGLKPEFWFSVKATWVGEKIKGEKK</sequence>
<dbReference type="PANTHER" id="PTHR47506">
    <property type="entry name" value="TRANSCRIPTIONAL REGULATORY PROTEIN"/>
    <property type="match status" value="1"/>
</dbReference>
<organism evidence="6 7">
    <name type="scientific">Cellvibrio zantedeschiae</name>
    <dbReference type="NCBI Taxonomy" id="1237077"/>
    <lineage>
        <taxon>Bacteria</taxon>
        <taxon>Pseudomonadati</taxon>
        <taxon>Pseudomonadota</taxon>
        <taxon>Gammaproteobacteria</taxon>
        <taxon>Cellvibrionales</taxon>
        <taxon>Cellvibrionaceae</taxon>
        <taxon>Cellvibrio</taxon>
    </lineage>
</organism>
<feature type="domain" description="HTH tetR-type" evidence="5">
    <location>
        <begin position="2"/>
        <end position="62"/>
    </location>
</feature>